<proteinExistence type="predicted"/>
<gene>
    <name evidence="1" type="ORF">Tci_826936</name>
</gene>
<dbReference type="AlphaFoldDB" id="A0A699PWQ1"/>
<reference evidence="1" key="1">
    <citation type="journal article" date="2019" name="Sci. Rep.">
        <title>Draft genome of Tanacetum cinerariifolium, the natural source of mosquito coil.</title>
        <authorList>
            <person name="Yamashiro T."/>
            <person name="Shiraishi A."/>
            <person name="Satake H."/>
            <person name="Nakayama K."/>
        </authorList>
    </citation>
    <scope>NUCLEOTIDE SEQUENCE</scope>
</reference>
<evidence type="ECO:0000313" key="1">
    <source>
        <dbReference type="EMBL" id="GFC54966.1"/>
    </source>
</evidence>
<feature type="non-terminal residue" evidence="1">
    <location>
        <position position="132"/>
    </location>
</feature>
<accession>A0A699PWQ1</accession>
<dbReference type="EMBL" id="BKCJ010963354">
    <property type="protein sequence ID" value="GFC54966.1"/>
    <property type="molecule type" value="Genomic_DNA"/>
</dbReference>
<protein>
    <submittedName>
        <fullName evidence="1">Uncharacterized protein</fullName>
    </submittedName>
</protein>
<name>A0A699PWQ1_TANCI</name>
<comment type="caution">
    <text evidence="1">The sequence shown here is derived from an EMBL/GenBank/DDBJ whole genome shotgun (WGS) entry which is preliminary data.</text>
</comment>
<sequence>MMFNWETATYRKVRYHEDIDYFKDFETEFPAIIFNDPSATNHKILSEPMASPLDDNEINFKISHDESDDEDYTFIYDKNSFFYKLISVNNLKLDLENNDNKVNLSSDDVVVEQSDSGIDANVDTKYHEFDED</sequence>
<organism evidence="1">
    <name type="scientific">Tanacetum cinerariifolium</name>
    <name type="common">Dalmatian daisy</name>
    <name type="synonym">Chrysanthemum cinerariifolium</name>
    <dbReference type="NCBI Taxonomy" id="118510"/>
    <lineage>
        <taxon>Eukaryota</taxon>
        <taxon>Viridiplantae</taxon>
        <taxon>Streptophyta</taxon>
        <taxon>Embryophyta</taxon>
        <taxon>Tracheophyta</taxon>
        <taxon>Spermatophyta</taxon>
        <taxon>Magnoliopsida</taxon>
        <taxon>eudicotyledons</taxon>
        <taxon>Gunneridae</taxon>
        <taxon>Pentapetalae</taxon>
        <taxon>asterids</taxon>
        <taxon>campanulids</taxon>
        <taxon>Asterales</taxon>
        <taxon>Asteraceae</taxon>
        <taxon>Asteroideae</taxon>
        <taxon>Anthemideae</taxon>
        <taxon>Anthemidinae</taxon>
        <taxon>Tanacetum</taxon>
    </lineage>
</organism>